<gene>
    <name evidence="1" type="ORF">GCM10007100_15110</name>
</gene>
<dbReference type="AlphaFoldDB" id="A0A918TJ33"/>
<dbReference type="Proteomes" id="UP000644507">
    <property type="component" value="Unassembled WGS sequence"/>
</dbReference>
<keyword evidence="2" id="KW-1185">Reference proteome</keyword>
<sequence length="155" mass="16633">MFFTPCAVAGYMVYPYINGDKLQQENGGPQFAELNIVLLNSVSKNEIVGSWVLSPRSTGLVSNSLGTSGRRAGISLEAWGGGHANFVIGNRHIEGPIAWSSQPGVGRAPATLHISSADDKFVLRFSKLDDHLVLIAESDSVVPGKKDHIRFLKAS</sequence>
<evidence type="ECO:0000313" key="2">
    <source>
        <dbReference type="Proteomes" id="UP000644507"/>
    </source>
</evidence>
<name>A0A918TJ33_9BACT</name>
<dbReference type="EMBL" id="BMXI01000005">
    <property type="protein sequence ID" value="GHC50056.1"/>
    <property type="molecule type" value="Genomic_DNA"/>
</dbReference>
<reference evidence="1" key="2">
    <citation type="submission" date="2020-09" db="EMBL/GenBank/DDBJ databases">
        <authorList>
            <person name="Sun Q."/>
            <person name="Kim S."/>
        </authorList>
    </citation>
    <scope>NUCLEOTIDE SEQUENCE</scope>
    <source>
        <strain evidence="1">KCTC 12988</strain>
    </source>
</reference>
<reference evidence="1" key="1">
    <citation type="journal article" date="2014" name="Int. J. Syst. Evol. Microbiol.">
        <title>Complete genome sequence of Corynebacterium casei LMG S-19264T (=DSM 44701T), isolated from a smear-ripened cheese.</title>
        <authorList>
            <consortium name="US DOE Joint Genome Institute (JGI-PGF)"/>
            <person name="Walter F."/>
            <person name="Albersmeier A."/>
            <person name="Kalinowski J."/>
            <person name="Ruckert C."/>
        </authorList>
    </citation>
    <scope>NUCLEOTIDE SEQUENCE</scope>
    <source>
        <strain evidence="1">KCTC 12988</strain>
    </source>
</reference>
<protein>
    <submittedName>
        <fullName evidence="1">Uncharacterized protein</fullName>
    </submittedName>
</protein>
<accession>A0A918TJ33</accession>
<dbReference type="RefSeq" id="WP_189569173.1">
    <property type="nucleotide sequence ID" value="NZ_BMXI01000005.1"/>
</dbReference>
<organism evidence="1 2">
    <name type="scientific">Roseibacillus persicicus</name>
    <dbReference type="NCBI Taxonomy" id="454148"/>
    <lineage>
        <taxon>Bacteria</taxon>
        <taxon>Pseudomonadati</taxon>
        <taxon>Verrucomicrobiota</taxon>
        <taxon>Verrucomicrobiia</taxon>
        <taxon>Verrucomicrobiales</taxon>
        <taxon>Verrucomicrobiaceae</taxon>
        <taxon>Roseibacillus</taxon>
    </lineage>
</organism>
<evidence type="ECO:0000313" key="1">
    <source>
        <dbReference type="EMBL" id="GHC50056.1"/>
    </source>
</evidence>
<comment type="caution">
    <text evidence="1">The sequence shown here is derived from an EMBL/GenBank/DDBJ whole genome shotgun (WGS) entry which is preliminary data.</text>
</comment>
<proteinExistence type="predicted"/>